<dbReference type="InterPro" id="IPR000688">
    <property type="entry name" value="HypA/HybF"/>
</dbReference>
<evidence type="ECO:0000256" key="2">
    <source>
        <dbReference type="ARBA" id="ARBA00022723"/>
    </source>
</evidence>
<dbReference type="GO" id="GO:0008270">
    <property type="term" value="F:zinc ion binding"/>
    <property type="evidence" value="ECO:0007669"/>
    <property type="project" value="UniProtKB-UniRule"/>
</dbReference>
<organism evidence="5 6">
    <name type="scientific">Acidianus manzaensis</name>
    <dbReference type="NCBI Taxonomy" id="282676"/>
    <lineage>
        <taxon>Archaea</taxon>
        <taxon>Thermoproteota</taxon>
        <taxon>Thermoprotei</taxon>
        <taxon>Sulfolobales</taxon>
        <taxon>Sulfolobaceae</taxon>
        <taxon>Acidianus</taxon>
    </lineage>
</organism>
<dbReference type="EMBL" id="CP020477">
    <property type="protein sequence ID" value="ARM75285.1"/>
    <property type="molecule type" value="Genomic_DNA"/>
</dbReference>
<evidence type="ECO:0000256" key="1">
    <source>
        <dbReference type="ARBA" id="ARBA00022596"/>
    </source>
</evidence>
<dbReference type="AlphaFoldDB" id="A0A1W6JYG3"/>
<evidence type="ECO:0000313" key="5">
    <source>
        <dbReference type="EMBL" id="ARM75285.1"/>
    </source>
</evidence>
<comment type="function">
    <text evidence="4">Involved in the maturation of [NiFe] hydrogenases. Required for nickel insertion into the metal center of the hydrogenase.</text>
</comment>
<dbReference type="OrthoDB" id="36835at2157"/>
<keyword evidence="2 4" id="KW-0479">Metal-binding</keyword>
<dbReference type="GO" id="GO:0051604">
    <property type="term" value="P:protein maturation"/>
    <property type="evidence" value="ECO:0007669"/>
    <property type="project" value="InterPro"/>
</dbReference>
<feature type="binding site" evidence="4">
    <location>
        <position position="118"/>
    </location>
    <ligand>
        <name>Zn(2+)</name>
        <dbReference type="ChEBI" id="CHEBI:29105"/>
    </ligand>
</feature>
<sequence length="147" mass="16519">MHEWSVADAVIRTVINWAEENHVKEVTKVKLGIPSYSFLEVDILKEAFDMMKKDSVLDHAELEIVIKEPTFVCKNCGYEFSSNDVKDQLDTVRSEFGEEYPLHLMPALAPSFLKCPKCGSHDIIVKSQDITIDGIEVKESGTAETVS</sequence>
<name>A0A1W6JYG3_9CREN</name>
<evidence type="ECO:0000256" key="3">
    <source>
        <dbReference type="ARBA" id="ARBA00022833"/>
    </source>
</evidence>
<evidence type="ECO:0000256" key="4">
    <source>
        <dbReference type="HAMAP-Rule" id="MF_00213"/>
    </source>
</evidence>
<gene>
    <name evidence="4" type="primary">hypA</name>
    <name evidence="5" type="ORF">B6F84_04060</name>
</gene>
<dbReference type="RefSeq" id="WP_148691047.1">
    <property type="nucleotide sequence ID" value="NZ_CP020477.1"/>
</dbReference>
<protein>
    <recommendedName>
        <fullName evidence="4">Hydrogenase maturation factor HypA</fullName>
    </recommendedName>
</protein>
<feature type="binding site" evidence="4">
    <location>
        <position position="115"/>
    </location>
    <ligand>
        <name>Zn(2+)</name>
        <dbReference type="ChEBI" id="CHEBI:29105"/>
    </ligand>
</feature>
<keyword evidence="6" id="KW-1185">Reference proteome</keyword>
<dbReference type="GeneID" id="41590066"/>
<dbReference type="PANTHER" id="PTHR34535:SF3">
    <property type="entry name" value="HYDROGENASE MATURATION FACTOR HYPA"/>
    <property type="match status" value="1"/>
</dbReference>
<comment type="similarity">
    <text evidence="4">Belongs to the HypA/HybF family.</text>
</comment>
<dbReference type="GO" id="GO:0016151">
    <property type="term" value="F:nickel cation binding"/>
    <property type="evidence" value="ECO:0007669"/>
    <property type="project" value="UniProtKB-UniRule"/>
</dbReference>
<feature type="binding site" evidence="4">
    <location>
        <position position="76"/>
    </location>
    <ligand>
        <name>Zn(2+)</name>
        <dbReference type="ChEBI" id="CHEBI:29105"/>
    </ligand>
</feature>
<dbReference type="STRING" id="282676.B6F84_04060"/>
<dbReference type="Pfam" id="PF01155">
    <property type="entry name" value="HypA"/>
    <property type="match status" value="1"/>
</dbReference>
<dbReference type="Gene3D" id="3.30.2320.80">
    <property type="match status" value="1"/>
</dbReference>
<accession>A0A1W6JYG3</accession>
<dbReference type="Proteomes" id="UP000193404">
    <property type="component" value="Chromosome"/>
</dbReference>
<dbReference type="PIRSF" id="PIRSF004761">
    <property type="entry name" value="Hydrgn_mat_HypA"/>
    <property type="match status" value="1"/>
</dbReference>
<reference evidence="5 6" key="1">
    <citation type="submission" date="2017-03" db="EMBL/GenBank/DDBJ databases">
        <title>Sulfur activation and transportation mechanism of thermophilic Archaea Acidianus manzaensis YN-25.</title>
        <authorList>
            <person name="Ma Y."/>
            <person name="Yang Y."/>
            <person name="Xia J."/>
        </authorList>
    </citation>
    <scope>NUCLEOTIDE SEQUENCE [LARGE SCALE GENOMIC DNA]</scope>
    <source>
        <strain evidence="5 6">YN-25</strain>
    </source>
</reference>
<keyword evidence="3 4" id="KW-0862">Zinc</keyword>
<keyword evidence="1 4" id="KW-0533">Nickel</keyword>
<feature type="binding site" evidence="4">
    <location>
        <position position="73"/>
    </location>
    <ligand>
        <name>Zn(2+)</name>
        <dbReference type="ChEBI" id="CHEBI:29105"/>
    </ligand>
</feature>
<proteinExistence type="inferred from homology"/>
<evidence type="ECO:0000313" key="6">
    <source>
        <dbReference type="Proteomes" id="UP000193404"/>
    </source>
</evidence>
<dbReference type="HAMAP" id="MF_00213">
    <property type="entry name" value="HypA_HybF"/>
    <property type="match status" value="1"/>
</dbReference>
<dbReference type="KEGG" id="aman:B6F84_04060"/>
<feature type="binding site" evidence="4">
    <location>
        <position position="2"/>
    </location>
    <ligand>
        <name>Ni(2+)</name>
        <dbReference type="ChEBI" id="CHEBI:49786"/>
    </ligand>
</feature>
<dbReference type="PANTHER" id="PTHR34535">
    <property type="entry name" value="HYDROGENASE MATURATION FACTOR HYPA"/>
    <property type="match status" value="1"/>
</dbReference>